<comment type="caution">
    <text evidence="9">The sequence shown here is derived from an EMBL/GenBank/DDBJ whole genome shotgun (WGS) entry which is preliminary data.</text>
</comment>
<dbReference type="InterPro" id="IPR024607">
    <property type="entry name" value="Sulfatase_CS"/>
</dbReference>
<dbReference type="AlphaFoldDB" id="A0A4Y2E3N7"/>
<keyword evidence="5" id="KW-0106">Calcium</keyword>
<evidence type="ECO:0000256" key="7">
    <source>
        <dbReference type="SAM" id="SignalP"/>
    </source>
</evidence>
<name>A0A4Y2E3N7_ARAVE</name>
<keyword evidence="10" id="KW-1185">Reference proteome</keyword>
<dbReference type="Gene3D" id="3.30.420.10">
    <property type="entry name" value="Ribonuclease H-like superfamily/Ribonuclease H"/>
    <property type="match status" value="1"/>
</dbReference>
<dbReference type="GO" id="GO:0008484">
    <property type="term" value="F:sulfuric ester hydrolase activity"/>
    <property type="evidence" value="ECO:0007669"/>
    <property type="project" value="InterPro"/>
</dbReference>
<dbReference type="InterPro" id="IPR047115">
    <property type="entry name" value="ARSB"/>
</dbReference>
<feature type="domain" description="Sulfatase N-terminal" evidence="8">
    <location>
        <begin position="22"/>
        <end position="345"/>
    </location>
</feature>
<sequence length="575" mass="65544">MGILFQILILLEIYYVSGQKQPHIIFTVADDLGWNDVSWHNPKIFTPHLEELAREAVILNQSYVQPVCTPSRTAFMTGYYPYRIGRQNHVLNPLVPTGVPLRFTFLPEKLKEVGYSTHLIGKWHLGFCNLSYTPTRRGFDSFFGFYNGALDYFSHTRSAKQRSPNAKWNEADEEIGFDFRNNTKLSRKYNGKYSTILLAEKAKELISSHSLDEPLYLFLSFQAVHSPLQVPKVYEDIYHHIKDEKRRKYSGMVTAMDAAIGIVVEALKEKGFWDNSIFVFTTDNGGQTLAGGNNWPLRGNKGTLWEGGTRAVTFVHGPQLKKGYVNDKLFHAVDWFPTLLHAAGAESVPDIDGVDQWNVISEDAEAVRNEIVYNIYDSDSPRAAIRIDNYKLIEGFPGKPSDWIAPEDGSLIRSVHCRLKKNDTLENATEFLRLYDLEKDPLERYNIAKSFPWIVEKLKSRIEDLKVNMVPADDPPPDERENLVPIKCSFNFGKKEAIIGHHEAIRRKSPGMLRDGVILLHDNTHIALKTQELLQKFKWEVWSHPPYIPDLAPNLGSKHLSGIRFSSDNDVKAAV</sequence>
<dbReference type="Proteomes" id="UP000499080">
    <property type="component" value="Unassembled WGS sequence"/>
</dbReference>
<dbReference type="PROSITE" id="PS00523">
    <property type="entry name" value="SULFATASE_1"/>
    <property type="match status" value="1"/>
</dbReference>
<dbReference type="SUPFAM" id="SSF53649">
    <property type="entry name" value="Alkaline phosphatase-like"/>
    <property type="match status" value="1"/>
</dbReference>
<evidence type="ECO:0000313" key="9">
    <source>
        <dbReference type="EMBL" id="GBM22445.1"/>
    </source>
</evidence>
<feature type="signal peptide" evidence="7">
    <location>
        <begin position="1"/>
        <end position="18"/>
    </location>
</feature>
<keyword evidence="6" id="KW-0325">Glycoprotein</keyword>
<dbReference type="GO" id="GO:0003676">
    <property type="term" value="F:nucleic acid binding"/>
    <property type="evidence" value="ECO:0007669"/>
    <property type="project" value="InterPro"/>
</dbReference>
<evidence type="ECO:0000256" key="1">
    <source>
        <dbReference type="ARBA" id="ARBA00001913"/>
    </source>
</evidence>
<accession>A0A4Y2E3N7</accession>
<dbReference type="EMBL" id="BGPR01000480">
    <property type="protein sequence ID" value="GBM22445.1"/>
    <property type="molecule type" value="Genomic_DNA"/>
</dbReference>
<dbReference type="CDD" id="cd16029">
    <property type="entry name" value="4-S"/>
    <property type="match status" value="1"/>
</dbReference>
<keyword evidence="7" id="KW-0732">Signal</keyword>
<dbReference type="Gene3D" id="3.40.720.10">
    <property type="entry name" value="Alkaline Phosphatase, subunit A"/>
    <property type="match status" value="1"/>
</dbReference>
<dbReference type="PROSITE" id="PS00149">
    <property type="entry name" value="SULFATASE_2"/>
    <property type="match status" value="1"/>
</dbReference>
<dbReference type="InterPro" id="IPR036397">
    <property type="entry name" value="RNaseH_sf"/>
</dbReference>
<keyword evidence="3" id="KW-0479">Metal-binding</keyword>
<dbReference type="Gene3D" id="3.30.1120.10">
    <property type="match status" value="1"/>
</dbReference>
<evidence type="ECO:0000256" key="5">
    <source>
        <dbReference type="ARBA" id="ARBA00022837"/>
    </source>
</evidence>
<organism evidence="9 10">
    <name type="scientific">Araneus ventricosus</name>
    <name type="common">Orbweaver spider</name>
    <name type="synonym">Epeira ventricosa</name>
    <dbReference type="NCBI Taxonomy" id="182803"/>
    <lineage>
        <taxon>Eukaryota</taxon>
        <taxon>Metazoa</taxon>
        <taxon>Ecdysozoa</taxon>
        <taxon>Arthropoda</taxon>
        <taxon>Chelicerata</taxon>
        <taxon>Arachnida</taxon>
        <taxon>Araneae</taxon>
        <taxon>Araneomorphae</taxon>
        <taxon>Entelegynae</taxon>
        <taxon>Araneoidea</taxon>
        <taxon>Araneidae</taxon>
        <taxon>Araneus</taxon>
    </lineage>
</organism>
<dbReference type="OrthoDB" id="103349at2759"/>
<evidence type="ECO:0000313" key="10">
    <source>
        <dbReference type="Proteomes" id="UP000499080"/>
    </source>
</evidence>
<dbReference type="InterPro" id="IPR000917">
    <property type="entry name" value="Sulfatase_N"/>
</dbReference>
<reference evidence="9 10" key="1">
    <citation type="journal article" date="2019" name="Sci. Rep.">
        <title>Orb-weaving spider Araneus ventricosus genome elucidates the spidroin gene catalogue.</title>
        <authorList>
            <person name="Kono N."/>
            <person name="Nakamura H."/>
            <person name="Ohtoshi R."/>
            <person name="Moran D.A.P."/>
            <person name="Shinohara A."/>
            <person name="Yoshida Y."/>
            <person name="Fujiwara M."/>
            <person name="Mori M."/>
            <person name="Tomita M."/>
            <person name="Arakawa K."/>
        </authorList>
    </citation>
    <scope>NUCLEOTIDE SEQUENCE [LARGE SCALE GENOMIC DNA]</scope>
</reference>
<proteinExistence type="inferred from homology"/>
<protein>
    <submittedName>
        <fullName evidence="9">Arylsulfatase B</fullName>
    </submittedName>
</protein>
<evidence type="ECO:0000259" key="8">
    <source>
        <dbReference type="Pfam" id="PF00884"/>
    </source>
</evidence>
<dbReference type="PANTHER" id="PTHR10342">
    <property type="entry name" value="ARYLSULFATASE"/>
    <property type="match status" value="1"/>
</dbReference>
<comment type="cofactor">
    <cofactor evidence="1">
        <name>Ca(2+)</name>
        <dbReference type="ChEBI" id="CHEBI:29108"/>
    </cofactor>
</comment>
<evidence type="ECO:0000256" key="4">
    <source>
        <dbReference type="ARBA" id="ARBA00022801"/>
    </source>
</evidence>
<comment type="similarity">
    <text evidence="2">Belongs to the sulfatase family.</text>
</comment>
<dbReference type="InterPro" id="IPR017850">
    <property type="entry name" value="Alkaline_phosphatase_core_sf"/>
</dbReference>
<evidence type="ECO:0000256" key="3">
    <source>
        <dbReference type="ARBA" id="ARBA00022723"/>
    </source>
</evidence>
<evidence type="ECO:0000256" key="2">
    <source>
        <dbReference type="ARBA" id="ARBA00008779"/>
    </source>
</evidence>
<dbReference type="GO" id="GO:0046872">
    <property type="term" value="F:metal ion binding"/>
    <property type="evidence" value="ECO:0007669"/>
    <property type="project" value="UniProtKB-KW"/>
</dbReference>
<gene>
    <name evidence="9" type="primary">ARSB_7</name>
    <name evidence="9" type="ORF">AVEN_221509_1</name>
</gene>
<feature type="chain" id="PRO_5021463868" evidence="7">
    <location>
        <begin position="19"/>
        <end position="575"/>
    </location>
</feature>
<dbReference type="Pfam" id="PF00884">
    <property type="entry name" value="Sulfatase"/>
    <property type="match status" value="1"/>
</dbReference>
<dbReference type="PANTHER" id="PTHR10342:SF273">
    <property type="entry name" value="RE14504P"/>
    <property type="match status" value="1"/>
</dbReference>
<keyword evidence="4" id="KW-0378">Hydrolase</keyword>
<evidence type="ECO:0000256" key="6">
    <source>
        <dbReference type="ARBA" id="ARBA00023180"/>
    </source>
</evidence>